<dbReference type="GO" id="GO:0008236">
    <property type="term" value="F:serine-type peptidase activity"/>
    <property type="evidence" value="ECO:0007669"/>
    <property type="project" value="InterPro"/>
</dbReference>
<keyword evidence="4" id="KW-1185">Reference proteome</keyword>
<name>A0A7Y0DS92_9GAMM</name>
<dbReference type="Pfam" id="PF18294">
    <property type="entry name" value="Pept_S41_N"/>
    <property type="match status" value="1"/>
</dbReference>
<comment type="caution">
    <text evidence="3">The sequence shown here is derived from an EMBL/GenBank/DDBJ whole genome shotgun (WGS) entry which is preliminary data.</text>
</comment>
<feature type="domain" description="PDZ" evidence="2">
    <location>
        <begin position="154"/>
        <end position="214"/>
    </location>
</feature>
<dbReference type="PROSITE" id="PS50106">
    <property type="entry name" value="PDZ"/>
    <property type="match status" value="1"/>
</dbReference>
<evidence type="ECO:0000259" key="2">
    <source>
        <dbReference type="PROSITE" id="PS50106"/>
    </source>
</evidence>
<evidence type="ECO:0000313" key="3">
    <source>
        <dbReference type="EMBL" id="NMM40684.1"/>
    </source>
</evidence>
<dbReference type="SUPFAM" id="SSF52096">
    <property type="entry name" value="ClpP/crotonase"/>
    <property type="match status" value="1"/>
</dbReference>
<dbReference type="GO" id="GO:0004175">
    <property type="term" value="F:endopeptidase activity"/>
    <property type="evidence" value="ECO:0007669"/>
    <property type="project" value="TreeGrafter"/>
</dbReference>
<dbReference type="InterPro" id="IPR041613">
    <property type="entry name" value="Pept_S41_N"/>
</dbReference>
<dbReference type="Gene3D" id="2.30.42.10">
    <property type="match status" value="1"/>
</dbReference>
<dbReference type="PANTHER" id="PTHR32060">
    <property type="entry name" value="TAIL-SPECIFIC PROTEASE"/>
    <property type="match status" value="1"/>
</dbReference>
<dbReference type="SUPFAM" id="SSF50156">
    <property type="entry name" value="PDZ domain-like"/>
    <property type="match status" value="1"/>
</dbReference>
<gene>
    <name evidence="3" type="ORF">HHO47_07510</name>
</gene>
<feature type="chain" id="PRO_5031012109" evidence="1">
    <location>
        <begin position="25"/>
        <end position="545"/>
    </location>
</feature>
<evidence type="ECO:0000256" key="1">
    <source>
        <dbReference type="SAM" id="SignalP"/>
    </source>
</evidence>
<dbReference type="GO" id="GO:0006508">
    <property type="term" value="P:proteolysis"/>
    <property type="evidence" value="ECO:0007669"/>
    <property type="project" value="InterPro"/>
</dbReference>
<accession>A0A7Y0DS92</accession>
<dbReference type="EMBL" id="JABBMT010000008">
    <property type="protein sequence ID" value="NMM40684.1"/>
    <property type="molecule type" value="Genomic_DNA"/>
</dbReference>
<evidence type="ECO:0000313" key="4">
    <source>
        <dbReference type="Proteomes" id="UP000570493"/>
    </source>
</evidence>
<dbReference type="Pfam" id="PF03572">
    <property type="entry name" value="Peptidase_S41"/>
    <property type="match status" value="1"/>
</dbReference>
<dbReference type="InterPro" id="IPR005151">
    <property type="entry name" value="Tail-specific_protease"/>
</dbReference>
<dbReference type="Gene3D" id="3.30.750.170">
    <property type="match status" value="1"/>
</dbReference>
<sequence length="545" mass="59748">MFNRNRIYLAIFIGLSGLALTACGGGGSLTKDSAETPSETVVTPPPIITPPATNDWQAGVFNPASNYINQCAIPRTGNDPYNENKPYPDKAGSEFTEKMWLRSWSNETYLWYDEITDKNPSSFATVAAYFKQLKTEQTTDSGAKKDNYHYSEPTVDFYKEAQSGVVSGYGINWTFIANTPPRILRVAYLEDNSPAANSGIQRGDTILAVDDVSIDINTQSGVETLNNVIFSPTAGESHNFKIRSNDGIEKSRTITAGNITKTPVQNVNTFSTKNNTRVGYMQFNSHISVAQQGLIDAINKFKADQVDELVIDFRYNGGGLLALSSQLAYMVAGPANTDDFYYYKTIQNDKQPIEQPLPFINQEIDYSTFEGKQTLLPDLNLSKVYVLSTSGTCSASEAFINGLKGIDIEVVLIGDKTCGKPYGFTPTHNCATTYYTIQFSGANYKGFGEYADGLTPTPSPQFLADVKGCPVADDFDHQLGDSNEALLSTALYHIKNDSCPLNAQSAKKKFSYASRAADGLELTPPKSLYNTNMDLTWLNKGKSND</sequence>
<keyword evidence="1" id="KW-0732">Signal</keyword>
<proteinExistence type="predicted"/>
<dbReference type="GO" id="GO:0030288">
    <property type="term" value="C:outer membrane-bounded periplasmic space"/>
    <property type="evidence" value="ECO:0007669"/>
    <property type="project" value="TreeGrafter"/>
</dbReference>
<dbReference type="InterPro" id="IPR036034">
    <property type="entry name" value="PDZ_sf"/>
</dbReference>
<dbReference type="PROSITE" id="PS51257">
    <property type="entry name" value="PROKAR_LIPOPROTEIN"/>
    <property type="match status" value="1"/>
</dbReference>
<dbReference type="GO" id="GO:0007165">
    <property type="term" value="P:signal transduction"/>
    <property type="evidence" value="ECO:0007669"/>
    <property type="project" value="TreeGrafter"/>
</dbReference>
<protein>
    <submittedName>
        <fullName evidence="3">Peptidase</fullName>
    </submittedName>
</protein>
<feature type="signal peptide" evidence="1">
    <location>
        <begin position="1"/>
        <end position="24"/>
    </location>
</feature>
<dbReference type="InterPro" id="IPR001478">
    <property type="entry name" value="PDZ"/>
</dbReference>
<dbReference type="InterPro" id="IPR029045">
    <property type="entry name" value="ClpP/crotonase-like_dom_sf"/>
</dbReference>
<dbReference type="AlphaFoldDB" id="A0A7Y0DS92"/>
<reference evidence="3" key="1">
    <citation type="submission" date="2020-04" db="EMBL/GenBank/DDBJ databases">
        <title>Genome Sequencing for Pseudoaltermonas arctica.</title>
        <authorList>
            <person name="Elkins N.S."/>
        </authorList>
    </citation>
    <scope>NUCLEOTIDE SEQUENCE [LARGE SCALE GENOMIC DNA]</scope>
    <source>
        <strain evidence="3">NEC-BIFX-2020_0012</strain>
    </source>
</reference>
<dbReference type="Gene3D" id="3.90.226.10">
    <property type="entry name" value="2-enoyl-CoA Hydratase, Chain A, domain 1"/>
    <property type="match status" value="1"/>
</dbReference>
<dbReference type="Proteomes" id="UP000570493">
    <property type="component" value="Unassembled WGS sequence"/>
</dbReference>
<organism evidence="3 4">
    <name type="scientific">Pseudoalteromonas arctica</name>
    <dbReference type="NCBI Taxonomy" id="394751"/>
    <lineage>
        <taxon>Bacteria</taxon>
        <taxon>Pseudomonadati</taxon>
        <taxon>Pseudomonadota</taxon>
        <taxon>Gammaproteobacteria</taxon>
        <taxon>Alteromonadales</taxon>
        <taxon>Pseudoalteromonadaceae</taxon>
        <taxon>Pseudoalteromonas</taxon>
    </lineage>
</organism>
<dbReference type="PANTHER" id="PTHR32060:SF30">
    <property type="entry name" value="CARBOXY-TERMINAL PROCESSING PROTEASE CTPA"/>
    <property type="match status" value="1"/>
</dbReference>